<organism evidence="3 4">
    <name type="scientific">Neorhodopirellula pilleata</name>
    <dbReference type="NCBI Taxonomy" id="2714738"/>
    <lineage>
        <taxon>Bacteria</taxon>
        <taxon>Pseudomonadati</taxon>
        <taxon>Planctomycetota</taxon>
        <taxon>Planctomycetia</taxon>
        <taxon>Pirellulales</taxon>
        <taxon>Pirellulaceae</taxon>
        <taxon>Neorhodopirellula</taxon>
    </lineage>
</organism>
<dbReference type="InterPro" id="IPR002931">
    <property type="entry name" value="Transglutaminase-like"/>
</dbReference>
<proteinExistence type="predicted"/>
<accession>A0A5C5ZKD4</accession>
<dbReference type="Gene3D" id="3.10.620.30">
    <property type="match status" value="1"/>
</dbReference>
<protein>
    <submittedName>
        <fullName evidence="3">Protein-glutamine gamma-glutamyltransferase</fullName>
        <ecNumber evidence="3">2.3.2.13</ecNumber>
    </submittedName>
</protein>
<sequence length="792" mass="88275">METNLRAVVVADSIDSGRWRRTLSDDRIVLGCLMFTLTWFVGGTFSTQPVLFVWFGLAVAGAMTMRLHRRRAESGSDFQSTATNRPQWIRLIGFALLLCLMTTSVVAIFGWRFAAQVSETSSLLVLAVDTIAHVCIALSCILWSVWSARGHVLLLLLGLVGVLMAVAGGGVSTTLTAQTAVGLTTCIGFLTAAQVILSRRESSSAKHIDSHRGGDRFVEVLRERGALAQSNRLAGSTEEVRFSFVEASWPYLLLSVSLILIVASAFARMGEWVLPTVQAEVFSQLKDRFEDPTSVSFLAGGRYVTGNRIGDIQTSMLNDPQLLALRGYCSTIPGYLRGNVFDDYSDGRWNTQRRWVFQYGRRPANVYRSQVISPVSEAKVPLSQSANPIRSRFLLELPFDSTSSRNDTTPIGSGATNGFGGQSIIGTIEIYGQPDHGPQTFFPATSVWIEAKANKIGLTPHGLIDRGIEPTQPWTVGVVAKPQIEPLTPNDRGLMLWVAPEIRPTLERVARRAVGNASTADAKADRIASYFQNRFTYTLRTELPPSDVDPLVHFLTTEHPAHCEYFASAAALMLRTVDVPSRYVTGYVMDELSDSQDYYLARNRDAHAWVEYYDEQQRRWKPLEPTPGRTFRTIEPSEQVASNGIQGNFVPESESGSSNWLQGMIGYLSSLRITDTLSVVFQFLQVPALVLLIGWLGWRARGETLDTHSQRLIIERRKMDRRLKRWGWVRRTSETLHQFAARLENVSPEDPRHDELKDASNWYRDHAVQLYRQASTKTASPLPGRVPSAIVR</sequence>
<evidence type="ECO:0000256" key="1">
    <source>
        <dbReference type="SAM" id="Phobius"/>
    </source>
</evidence>
<reference evidence="3 4" key="1">
    <citation type="submission" date="2019-02" db="EMBL/GenBank/DDBJ databases">
        <title>Deep-cultivation of Planctomycetes and their phenomic and genomic characterization uncovers novel biology.</title>
        <authorList>
            <person name="Wiegand S."/>
            <person name="Jogler M."/>
            <person name="Boedeker C."/>
            <person name="Pinto D."/>
            <person name="Vollmers J."/>
            <person name="Rivas-Marin E."/>
            <person name="Kohn T."/>
            <person name="Peeters S.H."/>
            <person name="Heuer A."/>
            <person name="Rast P."/>
            <person name="Oberbeckmann S."/>
            <person name="Bunk B."/>
            <person name="Jeske O."/>
            <person name="Meyerdierks A."/>
            <person name="Storesund J.E."/>
            <person name="Kallscheuer N."/>
            <person name="Luecker S."/>
            <person name="Lage O.M."/>
            <person name="Pohl T."/>
            <person name="Merkel B.J."/>
            <person name="Hornburger P."/>
            <person name="Mueller R.-W."/>
            <person name="Bruemmer F."/>
            <person name="Labrenz M."/>
            <person name="Spormann A.M."/>
            <person name="Op Den Camp H."/>
            <person name="Overmann J."/>
            <person name="Amann R."/>
            <person name="Jetten M.S.M."/>
            <person name="Mascher T."/>
            <person name="Medema M.H."/>
            <person name="Devos D.P."/>
            <person name="Kaster A.-K."/>
            <person name="Ovreas L."/>
            <person name="Rohde M."/>
            <person name="Galperin M.Y."/>
            <person name="Jogler C."/>
        </authorList>
    </citation>
    <scope>NUCLEOTIDE SEQUENCE [LARGE SCALE GENOMIC DNA]</scope>
    <source>
        <strain evidence="3 4">Pla100</strain>
    </source>
</reference>
<evidence type="ECO:0000313" key="4">
    <source>
        <dbReference type="Proteomes" id="UP000316213"/>
    </source>
</evidence>
<feature type="transmembrane region" description="Helical" evidence="1">
    <location>
        <begin position="177"/>
        <end position="197"/>
    </location>
</feature>
<feature type="transmembrane region" description="Helical" evidence="1">
    <location>
        <begin position="28"/>
        <end position="45"/>
    </location>
</feature>
<comment type="caution">
    <text evidence="3">The sequence shown here is derived from an EMBL/GenBank/DDBJ whole genome shotgun (WGS) entry which is preliminary data.</text>
</comment>
<dbReference type="AlphaFoldDB" id="A0A5C5ZKD4"/>
<feature type="transmembrane region" description="Helical" evidence="1">
    <location>
        <begin position="251"/>
        <end position="270"/>
    </location>
</feature>
<dbReference type="EC" id="2.3.2.13" evidence="3"/>
<feature type="transmembrane region" description="Helical" evidence="1">
    <location>
        <begin position="152"/>
        <end position="171"/>
    </location>
</feature>
<feature type="domain" description="Transglutaminase-like" evidence="2">
    <location>
        <begin position="555"/>
        <end position="627"/>
    </location>
</feature>
<dbReference type="PANTHER" id="PTHR42736:SF1">
    <property type="entry name" value="PROTEIN-GLUTAMINE GAMMA-GLUTAMYLTRANSFERASE"/>
    <property type="match status" value="1"/>
</dbReference>
<gene>
    <name evidence="3" type="primary">tgpA_5</name>
    <name evidence="3" type="ORF">Pla100_58810</name>
</gene>
<dbReference type="Pfam" id="PF01841">
    <property type="entry name" value="Transglut_core"/>
    <property type="match status" value="1"/>
</dbReference>
<feature type="transmembrane region" description="Helical" evidence="1">
    <location>
        <begin position="88"/>
        <end position="111"/>
    </location>
</feature>
<name>A0A5C5ZKD4_9BACT</name>
<dbReference type="InterPro" id="IPR052901">
    <property type="entry name" value="Bact_TGase-like"/>
</dbReference>
<feature type="transmembrane region" description="Helical" evidence="1">
    <location>
        <begin position="51"/>
        <end position="67"/>
    </location>
</feature>
<dbReference type="InterPro" id="IPR038765">
    <property type="entry name" value="Papain-like_cys_pep_sf"/>
</dbReference>
<dbReference type="EMBL" id="SJPM01000025">
    <property type="protein sequence ID" value="TWT87842.1"/>
    <property type="molecule type" value="Genomic_DNA"/>
</dbReference>
<dbReference type="OrthoDB" id="9804872at2"/>
<dbReference type="Proteomes" id="UP000316213">
    <property type="component" value="Unassembled WGS sequence"/>
</dbReference>
<keyword evidence="1" id="KW-0472">Membrane</keyword>
<keyword evidence="1" id="KW-1133">Transmembrane helix</keyword>
<dbReference type="RefSeq" id="WP_146582344.1">
    <property type="nucleotide sequence ID" value="NZ_SJPM01000025.1"/>
</dbReference>
<feature type="transmembrane region" description="Helical" evidence="1">
    <location>
        <begin position="123"/>
        <end position="145"/>
    </location>
</feature>
<keyword evidence="4" id="KW-1185">Reference proteome</keyword>
<evidence type="ECO:0000259" key="2">
    <source>
        <dbReference type="SMART" id="SM00460"/>
    </source>
</evidence>
<dbReference type="GO" id="GO:0003810">
    <property type="term" value="F:protein-glutamine gamma-glutamyltransferase activity"/>
    <property type="evidence" value="ECO:0007669"/>
    <property type="project" value="UniProtKB-EC"/>
</dbReference>
<dbReference type="SUPFAM" id="SSF54001">
    <property type="entry name" value="Cysteine proteinases"/>
    <property type="match status" value="1"/>
</dbReference>
<dbReference type="PANTHER" id="PTHR42736">
    <property type="entry name" value="PROTEIN-GLUTAMINE GAMMA-GLUTAMYLTRANSFERASE"/>
    <property type="match status" value="1"/>
</dbReference>
<keyword evidence="3" id="KW-0808">Transferase</keyword>
<keyword evidence="3" id="KW-0012">Acyltransferase</keyword>
<keyword evidence="1" id="KW-0812">Transmembrane</keyword>
<dbReference type="SMART" id="SM00460">
    <property type="entry name" value="TGc"/>
    <property type="match status" value="1"/>
</dbReference>
<evidence type="ECO:0000313" key="3">
    <source>
        <dbReference type="EMBL" id="TWT87842.1"/>
    </source>
</evidence>